<gene>
    <name evidence="7" type="ORF">JOF53_007301</name>
</gene>
<evidence type="ECO:0000256" key="5">
    <source>
        <dbReference type="ARBA" id="ARBA00023239"/>
    </source>
</evidence>
<dbReference type="Proteomes" id="UP001519363">
    <property type="component" value="Unassembled WGS sequence"/>
</dbReference>
<evidence type="ECO:0000256" key="2">
    <source>
        <dbReference type="ARBA" id="ARBA00009533"/>
    </source>
</evidence>
<dbReference type="Gene3D" id="3.90.1150.10">
    <property type="entry name" value="Aspartate Aminotransferase, domain 1"/>
    <property type="match status" value="1"/>
</dbReference>
<evidence type="ECO:0000256" key="4">
    <source>
        <dbReference type="ARBA" id="ARBA00022898"/>
    </source>
</evidence>
<protein>
    <submittedName>
        <fullName evidence="7">Aromatic-L-amino-acid decarboxylase</fullName>
        <ecNumber evidence="7">4.1.1.28</ecNumber>
    </submittedName>
</protein>
<name>A0ABS5APD7_9PSEU</name>
<dbReference type="PANTHER" id="PTHR11999:SF70">
    <property type="entry name" value="MIP05841P"/>
    <property type="match status" value="1"/>
</dbReference>
<dbReference type="InterPro" id="IPR015421">
    <property type="entry name" value="PyrdxlP-dep_Trfase_major"/>
</dbReference>
<reference evidence="7 8" key="1">
    <citation type="submission" date="2021-03" db="EMBL/GenBank/DDBJ databases">
        <title>Sequencing the genomes of 1000 actinobacteria strains.</title>
        <authorList>
            <person name="Klenk H.-P."/>
        </authorList>
    </citation>
    <scope>NUCLEOTIDE SEQUENCE [LARGE SCALE GENOMIC DNA]</scope>
    <source>
        <strain evidence="7 8">DSM 44580</strain>
    </source>
</reference>
<dbReference type="Pfam" id="PF00282">
    <property type="entry name" value="Pyridoxal_deC"/>
    <property type="match status" value="1"/>
</dbReference>
<organism evidence="7 8">
    <name type="scientific">Crossiella equi</name>
    <dbReference type="NCBI Taxonomy" id="130796"/>
    <lineage>
        <taxon>Bacteria</taxon>
        <taxon>Bacillati</taxon>
        <taxon>Actinomycetota</taxon>
        <taxon>Actinomycetes</taxon>
        <taxon>Pseudonocardiales</taxon>
        <taxon>Pseudonocardiaceae</taxon>
        <taxon>Crossiella</taxon>
    </lineage>
</organism>
<dbReference type="Gene3D" id="3.40.640.10">
    <property type="entry name" value="Type I PLP-dependent aspartate aminotransferase-like (Major domain)"/>
    <property type="match status" value="1"/>
</dbReference>
<evidence type="ECO:0000256" key="1">
    <source>
        <dbReference type="ARBA" id="ARBA00001933"/>
    </source>
</evidence>
<dbReference type="EMBL" id="JAGIOO010000001">
    <property type="protein sequence ID" value="MBP2478429.1"/>
    <property type="molecule type" value="Genomic_DNA"/>
</dbReference>
<dbReference type="GO" id="GO:0004058">
    <property type="term" value="F:aromatic-L-amino-acid decarboxylase activity"/>
    <property type="evidence" value="ECO:0007669"/>
    <property type="project" value="UniProtKB-EC"/>
</dbReference>
<proteinExistence type="inferred from homology"/>
<keyword evidence="8" id="KW-1185">Reference proteome</keyword>
<dbReference type="InterPro" id="IPR002129">
    <property type="entry name" value="PyrdxlP-dep_de-COase"/>
</dbReference>
<dbReference type="EC" id="4.1.1.28" evidence="7"/>
<keyword evidence="5 6" id="KW-0456">Lyase</keyword>
<evidence type="ECO:0000256" key="3">
    <source>
        <dbReference type="ARBA" id="ARBA00022793"/>
    </source>
</evidence>
<dbReference type="InterPro" id="IPR010977">
    <property type="entry name" value="Aromatic_deC"/>
</dbReference>
<dbReference type="InterPro" id="IPR015422">
    <property type="entry name" value="PyrdxlP-dep_Trfase_small"/>
</dbReference>
<accession>A0ABS5APD7</accession>
<comment type="caution">
    <text evidence="7">The sequence shown here is derived from an EMBL/GenBank/DDBJ whole genome shotgun (WGS) entry which is preliminary data.</text>
</comment>
<dbReference type="PANTHER" id="PTHR11999">
    <property type="entry name" value="GROUP II PYRIDOXAL-5-PHOSPHATE DECARBOXYLASE"/>
    <property type="match status" value="1"/>
</dbReference>
<evidence type="ECO:0000313" key="8">
    <source>
        <dbReference type="Proteomes" id="UP001519363"/>
    </source>
</evidence>
<keyword evidence="4 6" id="KW-0663">Pyridoxal phosphate</keyword>
<dbReference type="PRINTS" id="PR00800">
    <property type="entry name" value="YHDCRBOXLASE"/>
</dbReference>
<dbReference type="RefSeq" id="WP_086782577.1">
    <property type="nucleotide sequence ID" value="NZ_JAGIOO010000001.1"/>
</dbReference>
<dbReference type="InterPro" id="IPR015424">
    <property type="entry name" value="PyrdxlP-dep_Trfase"/>
</dbReference>
<keyword evidence="3" id="KW-0210">Decarboxylase</keyword>
<evidence type="ECO:0000313" key="7">
    <source>
        <dbReference type="EMBL" id="MBP2478429.1"/>
    </source>
</evidence>
<comment type="similarity">
    <text evidence="2 6">Belongs to the group II decarboxylase family.</text>
</comment>
<evidence type="ECO:0000256" key="6">
    <source>
        <dbReference type="RuleBase" id="RU000382"/>
    </source>
</evidence>
<comment type="cofactor">
    <cofactor evidence="1 6">
        <name>pyridoxal 5'-phosphate</name>
        <dbReference type="ChEBI" id="CHEBI:597326"/>
    </cofactor>
</comment>
<sequence length="454" mass="48829">MSWDPSRAELAAMMTTATEFAADFLHTLPQAPASRLSEPKPFDPPAETPGSFPDLVAAFGEAAANAVDTAGPGYLAYFPAGGLVSSALAEFLSLLVNRYTGVAATAPALVAMEDSVLRWLCAEFGLPEGANGLVTTGGSLATFAAVVAARQDRLGQDHARGTLYVTEHTHLSVAKAALLAGLRPDQVRVVPVTPDHRMDATAAEEMVRADLAAGHRPFLLTATGGSTSTGTIDPLPELAGLARRHGLWLHVDAAYGGGFQLTEEGRAKLRGIEAADSITIDPHKSMFLAYGTGVLLVREESTLRAAHTADASYLQDLDRNPWPPDYSDLGPELTREFRGLRLWLPLHLHGLAAFRTALAERLDLARLVHRELSAMPELDVPLAPDLTVNVFALREAGDEANRRFLERLNATGRVFLSSTRVDGRYLLRLCVLSHRTDRARVTEALDLIRGLVRA</sequence>
<dbReference type="SUPFAM" id="SSF53383">
    <property type="entry name" value="PLP-dependent transferases"/>
    <property type="match status" value="1"/>
</dbReference>